<dbReference type="EMBL" id="UINC01017767">
    <property type="protein sequence ID" value="SVA74035.1"/>
    <property type="molecule type" value="Genomic_DNA"/>
</dbReference>
<organism evidence="1">
    <name type="scientific">marine metagenome</name>
    <dbReference type="NCBI Taxonomy" id="408172"/>
    <lineage>
        <taxon>unclassified sequences</taxon>
        <taxon>metagenomes</taxon>
        <taxon>ecological metagenomes</taxon>
    </lineage>
</organism>
<evidence type="ECO:0000313" key="1">
    <source>
        <dbReference type="EMBL" id="SVA74035.1"/>
    </source>
</evidence>
<protein>
    <submittedName>
        <fullName evidence="1">Uncharacterized protein</fullName>
    </submittedName>
</protein>
<gene>
    <name evidence="1" type="ORF">METZ01_LOCUS126889</name>
</gene>
<reference evidence="1" key="1">
    <citation type="submission" date="2018-05" db="EMBL/GenBank/DDBJ databases">
        <authorList>
            <person name="Lanie J.A."/>
            <person name="Ng W.-L."/>
            <person name="Kazmierczak K.M."/>
            <person name="Andrzejewski T.M."/>
            <person name="Davidsen T.M."/>
            <person name="Wayne K.J."/>
            <person name="Tettelin H."/>
            <person name="Glass J.I."/>
            <person name="Rusch D."/>
            <person name="Podicherti R."/>
            <person name="Tsui H.-C.T."/>
            <person name="Winkler M.E."/>
        </authorList>
    </citation>
    <scope>NUCLEOTIDE SEQUENCE</scope>
</reference>
<dbReference type="AlphaFoldDB" id="A0A381YAL1"/>
<sequence>MGSCISQQIEQETSRERSLVDISYDLSYDKKAITSQVYYSPKHNRLCIIGKTFDLIDDF</sequence>
<accession>A0A381YAL1</accession>
<proteinExistence type="predicted"/>
<name>A0A381YAL1_9ZZZZ</name>